<evidence type="ECO:0000313" key="2">
    <source>
        <dbReference type="EMBL" id="KAK6331607.1"/>
    </source>
</evidence>
<dbReference type="GO" id="GO:0006508">
    <property type="term" value="P:proteolysis"/>
    <property type="evidence" value="ECO:0007669"/>
    <property type="project" value="InterPro"/>
</dbReference>
<dbReference type="AlphaFoldDB" id="A0AAN8R9M9"/>
<gene>
    <name evidence="2" type="ORF">TWF718_002156</name>
</gene>
<dbReference type="InterPro" id="IPR036852">
    <property type="entry name" value="Peptidase_S8/S53_dom_sf"/>
</dbReference>
<proteinExistence type="predicted"/>
<organism evidence="2 3">
    <name type="scientific">Orbilia javanica</name>
    <dbReference type="NCBI Taxonomy" id="47235"/>
    <lineage>
        <taxon>Eukaryota</taxon>
        <taxon>Fungi</taxon>
        <taxon>Dikarya</taxon>
        <taxon>Ascomycota</taxon>
        <taxon>Pezizomycotina</taxon>
        <taxon>Orbiliomycetes</taxon>
        <taxon>Orbiliales</taxon>
        <taxon>Orbiliaceae</taxon>
        <taxon>Orbilia</taxon>
    </lineage>
</organism>
<keyword evidence="3" id="KW-1185">Reference proteome</keyword>
<name>A0AAN8R9M9_9PEZI</name>
<dbReference type="InterPro" id="IPR000209">
    <property type="entry name" value="Peptidase_S8/S53_dom"/>
</dbReference>
<comment type="caution">
    <text evidence="2">The sequence shown here is derived from an EMBL/GenBank/DDBJ whole genome shotgun (WGS) entry which is preliminary data.</text>
</comment>
<reference evidence="2 3" key="1">
    <citation type="submission" date="2019-10" db="EMBL/GenBank/DDBJ databases">
        <authorList>
            <person name="Palmer J.M."/>
        </authorList>
    </citation>
    <scope>NUCLEOTIDE SEQUENCE [LARGE SCALE GENOMIC DNA]</scope>
    <source>
        <strain evidence="2 3">TWF718</strain>
    </source>
</reference>
<dbReference type="EMBL" id="JAVHNR010000010">
    <property type="protein sequence ID" value="KAK6331607.1"/>
    <property type="molecule type" value="Genomic_DNA"/>
</dbReference>
<dbReference type="Gene3D" id="3.40.50.200">
    <property type="entry name" value="Peptidase S8/S53 domain"/>
    <property type="match status" value="1"/>
</dbReference>
<feature type="domain" description="Peptidase S8/S53" evidence="1">
    <location>
        <begin position="145"/>
        <end position="417"/>
    </location>
</feature>
<evidence type="ECO:0000259" key="1">
    <source>
        <dbReference type="Pfam" id="PF00082"/>
    </source>
</evidence>
<evidence type="ECO:0000313" key="3">
    <source>
        <dbReference type="Proteomes" id="UP001313282"/>
    </source>
</evidence>
<sequence length="567" mass="63477">MGHWFYLHWHHFFDINPNEGDIHNAFQGPLPINTNLEGLASEKLHKSENIPFDGEGDENISEFSYTEIEDPEWDSNRNEGFFDELAYLNATASIKKRTFRNNMIPAGTLHRSEPDWGLRAVSRPPGQLDTDEYYYERTEARSNHTFVYVLDRGFFIKHREFRHNPITEFLPRETNYTPPLHGPTAHGTAVLSKIIGWTTGTARYANVIAVTVQKGITGEFYIVEWEAALQRILNDIEARTAKSRERGEKIHPKFIVNLTFGYVPISSDDWPPEKDDTYLNLYRSLNATMFRFGERKDTLLVVANPNGESEPRWRWPHNILYEMRYRFPNAVVVSGVDEKGVNTVPMLRLPATFAPAVRMRTALVHLIKDKDKPDIIGLKDAGVGMLSGNSLAAPMISGILANFLADGRLSVQEVKKRLGDFAYARGPNQHPSANPAVVWNGQMSPAKNPGAPFPIKIFYVCNDAAPKDKFPEVRTLSSVEIPVPEQTPAVSVTGIVSVTITRCGQSIWASEPPTQTLAKSLGPTPTVVGKSENRANYEGNLCELCKKAAGEAPIDGVVYIPKDCPCK</sequence>
<accession>A0AAN8R9M9</accession>
<dbReference type="Pfam" id="PF00082">
    <property type="entry name" value="Peptidase_S8"/>
    <property type="match status" value="1"/>
</dbReference>
<protein>
    <recommendedName>
        <fullName evidence="1">Peptidase S8/S53 domain-containing protein</fullName>
    </recommendedName>
</protein>
<dbReference type="GO" id="GO:0004252">
    <property type="term" value="F:serine-type endopeptidase activity"/>
    <property type="evidence" value="ECO:0007669"/>
    <property type="project" value="InterPro"/>
</dbReference>
<dbReference type="Proteomes" id="UP001313282">
    <property type="component" value="Unassembled WGS sequence"/>
</dbReference>
<dbReference type="SUPFAM" id="SSF52743">
    <property type="entry name" value="Subtilisin-like"/>
    <property type="match status" value="1"/>
</dbReference>